<proteinExistence type="predicted"/>
<dbReference type="EMBL" id="CP000514">
    <property type="protein sequence ID" value="ABM20303.1"/>
    <property type="molecule type" value="Genomic_DNA"/>
</dbReference>
<sequence>MIDDYNLEGLGIEADLSLPSVWLIRPFAPAIEWRGKPAALCCDNGPEYIPQDLVEWATEKRITLI</sequence>
<dbReference type="KEGG" id="maq:Maqu_3232"/>
<evidence type="ECO:0000313" key="2">
    <source>
        <dbReference type="Proteomes" id="UP000000998"/>
    </source>
</evidence>
<name>A1U5N4_MARN8</name>
<organism evidence="1 2">
    <name type="scientific">Marinobacter nauticus (strain ATCC 700491 / DSM 11845 / VT8)</name>
    <name type="common">Marinobacter aquaeolei</name>
    <dbReference type="NCBI Taxonomy" id="351348"/>
    <lineage>
        <taxon>Bacteria</taxon>
        <taxon>Pseudomonadati</taxon>
        <taxon>Pseudomonadota</taxon>
        <taxon>Gammaproteobacteria</taxon>
        <taxon>Pseudomonadales</taxon>
        <taxon>Marinobacteraceae</taxon>
        <taxon>Marinobacter</taxon>
    </lineage>
</organism>
<dbReference type="AlphaFoldDB" id="A1U5N4"/>
<accession>A1U5N4</accession>
<protein>
    <submittedName>
        <fullName evidence="1">ISxac2 transposase</fullName>
    </submittedName>
</protein>
<dbReference type="SUPFAM" id="SSF53098">
    <property type="entry name" value="Ribonuclease H-like"/>
    <property type="match status" value="1"/>
</dbReference>
<dbReference type="InterPro" id="IPR012337">
    <property type="entry name" value="RNaseH-like_sf"/>
</dbReference>
<dbReference type="Proteomes" id="UP000000998">
    <property type="component" value="Chromosome"/>
</dbReference>
<reference evidence="2" key="1">
    <citation type="journal article" date="2011" name="Appl. Environ. Microbiol.">
        <title>Genomic potential of Marinobacter aquaeolei, a biogeochemical 'opportunitroph'.</title>
        <authorList>
            <person name="Singer E."/>
            <person name="Webb E.A."/>
            <person name="Nelson W.C."/>
            <person name="Heidelberg J.F."/>
            <person name="Ivanova N."/>
            <person name="Pati A."/>
            <person name="Edwards K.J."/>
        </authorList>
    </citation>
    <scope>NUCLEOTIDE SEQUENCE [LARGE SCALE GENOMIC DNA]</scope>
    <source>
        <strain evidence="2">ATCC 700491 / DSM 11845 / VT8</strain>
    </source>
</reference>
<dbReference type="STRING" id="351348.Maqu_3232"/>
<dbReference type="PANTHER" id="PTHR47515:SF2">
    <property type="entry name" value="INTEGRASE CORE DOMAIN PROTEIN"/>
    <property type="match status" value="1"/>
</dbReference>
<dbReference type="PANTHER" id="PTHR47515">
    <property type="entry name" value="LOW CALCIUM RESPONSE LOCUS PROTEIN T"/>
    <property type="match status" value="1"/>
</dbReference>
<evidence type="ECO:0000313" key="1">
    <source>
        <dbReference type="EMBL" id="ABM20303.1"/>
    </source>
</evidence>
<dbReference type="eggNOG" id="COG2801">
    <property type="taxonomic scope" value="Bacteria"/>
</dbReference>
<dbReference type="HOGENOM" id="CLU_027402_31_6_6"/>
<gene>
    <name evidence="1" type="ordered locus">Maqu_3232</name>
</gene>